<reference evidence="2 3" key="1">
    <citation type="journal article" date="2012" name="Stand. Genomic Sci.">
        <title>Complete genome sequencing and analysis of Saprospira grandis str. Lewin, a predatory marine bacterium.</title>
        <authorList>
            <person name="Saw J.H."/>
            <person name="Yuryev A."/>
            <person name="Kanbe M."/>
            <person name="Hou S."/>
            <person name="Young A.G."/>
            <person name="Aizawa S."/>
            <person name="Alam M."/>
        </authorList>
    </citation>
    <scope>NUCLEOTIDE SEQUENCE [LARGE SCALE GENOMIC DNA]</scope>
    <source>
        <strain evidence="2 3">Lewin</strain>
    </source>
</reference>
<dbReference type="EMBL" id="CP002831">
    <property type="protein sequence ID" value="AFC24207.1"/>
    <property type="molecule type" value="Genomic_DNA"/>
</dbReference>
<dbReference type="PROSITE" id="PS50206">
    <property type="entry name" value="RHODANESE_3"/>
    <property type="match status" value="1"/>
</dbReference>
<dbReference type="PANTHER" id="PTHR43031">
    <property type="entry name" value="FAD-DEPENDENT OXIDOREDUCTASE"/>
    <property type="match status" value="1"/>
</dbReference>
<dbReference type="SUPFAM" id="SSF52821">
    <property type="entry name" value="Rhodanese/Cell cycle control phosphatase"/>
    <property type="match status" value="1"/>
</dbReference>
<organism evidence="2 3">
    <name type="scientific">Saprospira grandis (strain Lewin)</name>
    <dbReference type="NCBI Taxonomy" id="984262"/>
    <lineage>
        <taxon>Bacteria</taxon>
        <taxon>Pseudomonadati</taxon>
        <taxon>Bacteroidota</taxon>
        <taxon>Saprospiria</taxon>
        <taxon>Saprospirales</taxon>
        <taxon>Saprospiraceae</taxon>
        <taxon>Saprospira</taxon>
    </lineage>
</organism>
<dbReference type="InterPro" id="IPR001763">
    <property type="entry name" value="Rhodanese-like_dom"/>
</dbReference>
<dbReference type="CDD" id="cd00158">
    <property type="entry name" value="RHOD"/>
    <property type="match status" value="1"/>
</dbReference>
<dbReference type="Pfam" id="PF00581">
    <property type="entry name" value="Rhodanese"/>
    <property type="match status" value="1"/>
</dbReference>
<proteinExistence type="predicted"/>
<name>H6L7Y6_SAPGL</name>
<keyword evidence="3" id="KW-1185">Reference proteome</keyword>
<accession>H6L7Y6</accession>
<feature type="domain" description="Rhodanese" evidence="1">
    <location>
        <begin position="17"/>
        <end position="100"/>
    </location>
</feature>
<gene>
    <name evidence="2" type="ordered locus">SGRA_1472</name>
</gene>
<sequence>MSFPNLGPAEFKAAFEADENAVVLDVRTPDEIAEGKIERAIELNFFDDNFQQEVLKLDANKSYYIYCRSGRRSANACAFLAQNGYAKVTNLDGGMMAWEVAKV</sequence>
<protein>
    <submittedName>
        <fullName evidence="2">Rhodanese-like domain-containing protein</fullName>
    </submittedName>
</protein>
<dbReference type="PANTHER" id="PTHR43031:SF1">
    <property type="entry name" value="PYRIDINE NUCLEOTIDE-DISULPHIDE OXIDOREDUCTASE"/>
    <property type="match status" value="1"/>
</dbReference>
<dbReference type="HOGENOM" id="CLU_089574_13_2_10"/>
<dbReference type="SMART" id="SM00450">
    <property type="entry name" value="RHOD"/>
    <property type="match status" value="1"/>
</dbReference>
<dbReference type="Gene3D" id="3.40.250.10">
    <property type="entry name" value="Rhodanese-like domain"/>
    <property type="match status" value="1"/>
</dbReference>
<dbReference type="STRING" id="984262.SGRA_1472"/>
<dbReference type="eggNOG" id="COG0607">
    <property type="taxonomic scope" value="Bacteria"/>
</dbReference>
<dbReference type="Proteomes" id="UP000007519">
    <property type="component" value="Chromosome"/>
</dbReference>
<dbReference type="KEGG" id="sgn:SGRA_1472"/>
<evidence type="ECO:0000313" key="3">
    <source>
        <dbReference type="Proteomes" id="UP000007519"/>
    </source>
</evidence>
<dbReference type="AlphaFoldDB" id="H6L7Y6"/>
<evidence type="ECO:0000313" key="2">
    <source>
        <dbReference type="EMBL" id="AFC24207.1"/>
    </source>
</evidence>
<dbReference type="InterPro" id="IPR050229">
    <property type="entry name" value="GlpE_sulfurtransferase"/>
</dbReference>
<evidence type="ECO:0000259" key="1">
    <source>
        <dbReference type="PROSITE" id="PS50206"/>
    </source>
</evidence>
<dbReference type="InterPro" id="IPR036873">
    <property type="entry name" value="Rhodanese-like_dom_sf"/>
</dbReference>
<dbReference type="OrthoDB" id="9808735at2"/>
<dbReference type="RefSeq" id="WP_015691843.1">
    <property type="nucleotide sequence ID" value="NC_016940.1"/>
</dbReference>